<dbReference type="GO" id="GO:0005737">
    <property type="term" value="C:cytoplasm"/>
    <property type="evidence" value="ECO:0006056"/>
    <property type="project" value="Others"/>
</dbReference>
<dbReference type="Proteomes" id="UP000008524">
    <property type="component" value="Chromosome 7"/>
</dbReference>
<dbReference type="SMR" id="D6XK32"/>
<evidence type="ECO:0000256" key="5">
    <source>
        <dbReference type="RuleBase" id="RU000499"/>
    </source>
</evidence>
<dbReference type="CDD" id="cd00340">
    <property type="entry name" value="GSH_Peroxidase"/>
    <property type="match status" value="1"/>
</dbReference>
<protein>
    <recommendedName>
        <fullName evidence="5">Glutathione peroxidase</fullName>
    </recommendedName>
</protein>
<reference evidence="8" key="4">
    <citation type="submission" date="2005-04" db="EMBL/GenBank/DDBJ databases">
        <title>Sequencing, closure, and annotation of Trypanosoma brucei chromosomes 2 through 8.</title>
        <authorList>
            <person name="Ghedin E."/>
            <person name="Blandin G."/>
            <person name="Bartholomeu D."/>
            <person name="Caler E."/>
            <person name="Haas B."/>
            <person name="Hannick L."/>
            <person name="Shallom J."/>
            <person name="Hou L."/>
            <person name="Djikeng A."/>
            <person name="Feldblyum T."/>
            <person name="Hostetler J."/>
            <person name="Johnson J."/>
            <person name="Jones K."/>
            <person name="Koo H.L."/>
            <person name="Larkin C."/>
            <person name="Pai G."/>
            <person name="Peterson J."/>
            <person name="Khalak H.G."/>
            <person name="Salzberg S."/>
            <person name="Simpson A.J."/>
            <person name="Tallon L."/>
            <person name="Van Aken S."/>
            <person name="Wanless D."/>
            <person name="White O."/>
            <person name="Wortman J."/>
            <person name="Fraser C.M."/>
            <person name="El-Sayed N.M.A."/>
        </authorList>
    </citation>
    <scope>NUCLEOTIDE SEQUENCE</scope>
    <source>
        <strain evidence="8">927/4 GUTat10.1</strain>
    </source>
</reference>
<evidence type="ECO:0000256" key="4">
    <source>
        <dbReference type="PIRSR" id="PIRSR000303-1"/>
    </source>
</evidence>
<reference evidence="7" key="3">
    <citation type="submission" date="2005-04" db="EMBL/GenBank/DDBJ databases">
        <title>.</title>
        <authorList>
            <person name="Ghedin E."/>
            <person name="Blandin G."/>
            <person name="Bartholomeu D."/>
            <person name="Caler E."/>
            <person name="Haas B."/>
            <person name="Hannick L."/>
            <person name="Shallom J."/>
            <person name="Hou L."/>
            <person name="Djikeng A."/>
            <person name="Feldblyum T."/>
            <person name="Hostetler J."/>
            <person name="Johnson J."/>
            <person name="Jones K."/>
            <person name="Koo H.L."/>
            <person name="Larkin C."/>
            <person name="Pai G."/>
            <person name="Peterson J."/>
            <person name="Khalak H.G."/>
            <person name="Salzberg S."/>
            <person name="Simpson A.J."/>
            <person name="Tallon L."/>
            <person name="Van Aken S."/>
            <person name="Wanless D."/>
            <person name="White O."/>
            <person name="Wortman J."/>
            <person name="Fraser C.M."/>
            <person name="El-Sayed N.M.A."/>
        </authorList>
    </citation>
    <scope>NUCLEOTIDE SEQUENCE</scope>
    <source>
        <strain evidence="7">GUTat10.1</strain>
    </source>
</reference>
<dbReference type="InterPro" id="IPR000889">
    <property type="entry name" value="Glutathione_peroxidase"/>
</dbReference>
<dbReference type="PRINTS" id="PR01011">
    <property type="entry name" value="GLUTPROXDASE"/>
</dbReference>
<reference evidence="8 9" key="2">
    <citation type="journal article" date="2005" name="Science">
        <title>The genome of the African trypanosome Trypanosoma brucei.</title>
        <authorList>
            <person name="Berriman M."/>
            <person name="Ghedin E."/>
            <person name="Hertz-Fowler C."/>
            <person name="Blandin G."/>
            <person name="Renauld H."/>
            <person name="Bartholomeu D.C."/>
            <person name="Lennard N.J."/>
            <person name="Caler E."/>
            <person name="Hamlin N.E."/>
            <person name="Haas B."/>
            <person name="Bohme U."/>
            <person name="Hannick L."/>
            <person name="Aslett M.A."/>
            <person name="Shallom J."/>
            <person name="Marcello L."/>
            <person name="Hou L."/>
            <person name="Wickstead B."/>
            <person name="Alsmark U.C."/>
            <person name="Arrowsmith C."/>
            <person name="Atkin R.J."/>
            <person name="Barron A.J."/>
            <person name="Bringaud F."/>
            <person name="Brooks K."/>
            <person name="Carrington M."/>
            <person name="Cherevach I."/>
            <person name="Chillingworth T.J."/>
            <person name="Churcher C."/>
            <person name="Clark L.N."/>
            <person name="Corton C.H."/>
            <person name="Cronin A."/>
            <person name="Davies R.M."/>
            <person name="Doggett J."/>
            <person name="Djikeng A."/>
            <person name="Feldblyum T."/>
            <person name="Field M.C."/>
            <person name="Fraser A."/>
            <person name="Goodhead I."/>
            <person name="Hance Z."/>
            <person name="Harper D."/>
            <person name="Harris B.R."/>
            <person name="Hauser H."/>
            <person name="Hostetler J."/>
            <person name="Ivens A."/>
            <person name="Jagels K."/>
            <person name="Johnson D."/>
            <person name="Johnson J."/>
            <person name="Jones K."/>
            <person name="Kerhornou A.X."/>
            <person name="Koo H."/>
            <person name="Larke N."/>
            <person name="Landfear S."/>
            <person name="Larkin C."/>
            <person name="Leech V."/>
            <person name="Line A."/>
            <person name="Lord A."/>
            <person name="Macleod A."/>
            <person name="Mooney P.J."/>
            <person name="Moule S."/>
            <person name="Martin D.M."/>
            <person name="Morgan G.W."/>
            <person name="Mungall K."/>
            <person name="Norbertczak H."/>
            <person name="Ormond D."/>
            <person name="Pai G."/>
            <person name="Peacock C.S."/>
            <person name="Peterson J."/>
            <person name="Quail M.A."/>
            <person name="Rabbinowitsch E."/>
            <person name="Rajandream M.A."/>
            <person name="Reitter C."/>
            <person name="Salzberg S.L."/>
            <person name="Sanders M."/>
            <person name="Schobel S."/>
            <person name="Sharp S."/>
            <person name="Simmonds M."/>
            <person name="Simpson A.J."/>
            <person name="Tallon L."/>
            <person name="Turner C.M."/>
            <person name="Tait A."/>
            <person name="Tivey A.R."/>
            <person name="Van Aken S."/>
            <person name="Walker D."/>
            <person name="Wanless D."/>
            <person name="Wang S."/>
            <person name="White B."/>
            <person name="White O."/>
            <person name="Whitehead S."/>
            <person name="Woodward J."/>
            <person name="Wortman J."/>
            <person name="Adams M.D."/>
            <person name="Embley T.M."/>
            <person name="Gull K."/>
            <person name="Ullu E."/>
            <person name="Barry J.D."/>
            <person name="Fairlamb A.H."/>
            <person name="Opperdoes F."/>
            <person name="Barrell B.G."/>
            <person name="Donelson J.E."/>
            <person name="Hall N."/>
            <person name="Fraser C.M."/>
            <person name="Melville S.E."/>
            <person name="El-Sayed N.M."/>
        </authorList>
    </citation>
    <scope>NUCLEOTIDE SEQUENCE [LARGE SCALE GENOMIC DNA]</scope>
    <source>
        <strain evidence="8 9">927/4 GUTat10.1</strain>
    </source>
</reference>
<organism evidence="8 9">
    <name type="scientific">Trypanosoma brucei brucei (strain 927/4 GUTat10.1)</name>
    <dbReference type="NCBI Taxonomy" id="185431"/>
    <lineage>
        <taxon>Eukaryota</taxon>
        <taxon>Discoba</taxon>
        <taxon>Euglenozoa</taxon>
        <taxon>Kinetoplastea</taxon>
        <taxon>Metakinetoplastina</taxon>
        <taxon>Trypanosomatida</taxon>
        <taxon>Trypanosomatidae</taxon>
        <taxon>Trypanosoma</taxon>
    </lineage>
</organism>
<dbReference type="Pfam" id="PF00255">
    <property type="entry name" value="GSHPx"/>
    <property type="match status" value="1"/>
</dbReference>
<dbReference type="PROSITE" id="PS51355">
    <property type="entry name" value="GLUTATHIONE_PEROXID_3"/>
    <property type="match status" value="1"/>
</dbReference>
<dbReference type="FunCoup" id="D6XK32">
    <property type="interactions" value="66"/>
</dbReference>
<dbReference type="GO" id="GO:0020015">
    <property type="term" value="C:glycosome"/>
    <property type="evidence" value="ECO:0000314"/>
    <property type="project" value="GeneDB"/>
</dbReference>
<dbReference type="OrthoDB" id="446890at2759"/>
<accession>D6XK32</accession>
<dbReference type="PaxDb" id="5691-AAZ12179"/>
<dbReference type="eggNOG" id="KOG1651">
    <property type="taxonomic scope" value="Eukaryota"/>
</dbReference>
<comment type="similarity">
    <text evidence="1 5">Belongs to the glutathione peroxidase family.</text>
</comment>
<dbReference type="VEuPathDB" id="TriTrypDB:Tb927.7.1140"/>
<dbReference type="KEGG" id="tbr:Tb927.7.1140"/>
<dbReference type="PROSITE" id="PS00460">
    <property type="entry name" value="GLUTATHIONE_PEROXID_1"/>
    <property type="match status" value="1"/>
</dbReference>
<dbReference type="InterPro" id="IPR029759">
    <property type="entry name" value="GPX_AS"/>
</dbReference>
<reference evidence="8" key="1">
    <citation type="journal article" date="2005" name="Science">
        <title>Comparative genomics of trypanosomatid parasitic protozoa.</title>
        <authorList>
            <person name="El-Sayed N.M."/>
            <person name="Myler P.J."/>
            <person name="Blandin G."/>
            <person name="Berriman M."/>
            <person name="Crabtree J."/>
            <person name="Aggarwal G."/>
            <person name="Caler E."/>
            <person name="Renauld H."/>
            <person name="Worthey E.A."/>
            <person name="Hertz-Fowler C."/>
            <person name="Ghedin E."/>
            <person name="Peacock C."/>
            <person name="Bartholomeu D.C."/>
            <person name="Haas B.J."/>
            <person name="Tran A.N."/>
            <person name="Wortman J.R."/>
            <person name="Alsmark U.C."/>
            <person name="Angiuoli S."/>
            <person name="Anupama A."/>
            <person name="Badger J."/>
            <person name="Bringaud F."/>
            <person name="Cadag E."/>
            <person name="Carlton J.M."/>
            <person name="Cerqueira G.C."/>
            <person name="Creasy T."/>
            <person name="Delcher A.L."/>
            <person name="Djikeng A."/>
            <person name="Embley T.M."/>
            <person name="Hauser C."/>
            <person name="Ivens A.C."/>
            <person name="Kummerfeld S.K."/>
            <person name="Pereira-Leal J.B."/>
            <person name="Nilsson D."/>
            <person name="Peterson J."/>
            <person name="Salzberg S.L."/>
            <person name="Shallom J."/>
            <person name="Silva J.C."/>
            <person name="Sundaram J."/>
            <person name="Westenberger S."/>
            <person name="White O."/>
            <person name="Melville S.E."/>
            <person name="Donelson J.E."/>
            <person name="Andersson B."/>
            <person name="Stuart K.D."/>
            <person name="Hall N."/>
        </authorList>
    </citation>
    <scope>NUCLEOTIDE SEQUENCE</scope>
    <source>
        <strain evidence="8">927/4 GUTat10.1</strain>
    </source>
</reference>
<dbReference type="GeneID" id="3658326"/>
<dbReference type="GO" id="GO:0031981">
    <property type="term" value="C:nuclear lumen"/>
    <property type="evidence" value="ECO:0006056"/>
    <property type="project" value="Others"/>
</dbReference>
<evidence type="ECO:0000313" key="8">
    <source>
        <dbReference type="EMBL" id="AAZ12179.1"/>
    </source>
</evidence>
<dbReference type="PROSITE" id="PS51352">
    <property type="entry name" value="THIOREDOXIN_2"/>
    <property type="match status" value="1"/>
</dbReference>
<dbReference type="Gene3D" id="3.40.30.10">
    <property type="entry name" value="Glutaredoxin"/>
    <property type="match status" value="1"/>
</dbReference>
<dbReference type="InterPro" id="IPR036249">
    <property type="entry name" value="Thioredoxin-like_sf"/>
</dbReference>
<evidence type="ECO:0000259" key="6">
    <source>
        <dbReference type="PROSITE" id="PS51352"/>
    </source>
</evidence>
<dbReference type="InParanoid" id="D6XK32"/>
<dbReference type="FunFam" id="3.40.30.10:FF:000025">
    <property type="entry name" value="Glutathione peroxidase"/>
    <property type="match status" value="1"/>
</dbReference>
<dbReference type="PIRSF" id="PIRSF000303">
    <property type="entry name" value="Glutathion_perox"/>
    <property type="match status" value="1"/>
</dbReference>
<keyword evidence="3 5" id="KW-0560">Oxidoreductase</keyword>
<feature type="active site" evidence="4">
    <location>
        <position position="47"/>
    </location>
</feature>
<sequence length="176" mass="19656">MLRSSRKKMSAASSIFDFEVLDADHKPYNLVQHKGSPLLIYNVASKCGYTKGGYETATALYNKYKSQGFTVLAFPCNQFGGQEPGTEEEIKEFVCTKFKAEFPIMAKINVNGENAHPLYEYMKKTKPGILATKAIKWNFTSFLIDRDGVPVERFSPGASVKDIEEKLIPLLGSARL</sequence>
<evidence type="ECO:0000256" key="3">
    <source>
        <dbReference type="ARBA" id="ARBA00023002"/>
    </source>
</evidence>
<dbReference type="InterPro" id="IPR029760">
    <property type="entry name" value="GPX_CS"/>
</dbReference>
<dbReference type="SUPFAM" id="SSF52833">
    <property type="entry name" value="Thioredoxin-like"/>
    <property type="match status" value="1"/>
</dbReference>
<evidence type="ECO:0000313" key="9">
    <source>
        <dbReference type="Proteomes" id="UP000008524"/>
    </source>
</evidence>
<dbReference type="PANTHER" id="PTHR11592:SF129">
    <property type="entry name" value="GLUTATHIONE PEROXIDASE"/>
    <property type="match status" value="1"/>
</dbReference>
<feature type="domain" description="Thioredoxin" evidence="6">
    <location>
        <begin position="9"/>
        <end position="172"/>
    </location>
</feature>
<evidence type="ECO:0000256" key="1">
    <source>
        <dbReference type="ARBA" id="ARBA00006926"/>
    </source>
</evidence>
<gene>
    <name evidence="8" type="primary">Tb07.27M11.290</name>
    <name evidence="8" type="ORF">Tb927.7.1140</name>
</gene>
<name>D6XK32_TRYB2</name>
<evidence type="ECO:0000313" key="7">
    <source>
        <dbReference type="EMBL" id="AAX69963.1"/>
    </source>
</evidence>
<dbReference type="RefSeq" id="XP_845738.1">
    <property type="nucleotide sequence ID" value="XM_840645.1"/>
</dbReference>
<keyword evidence="9" id="KW-1185">Reference proteome</keyword>
<dbReference type="AlphaFoldDB" id="D6XK32"/>
<dbReference type="STRING" id="185431.D6XK32"/>
<dbReference type="PANTHER" id="PTHR11592">
    <property type="entry name" value="GLUTATHIONE PEROXIDASE"/>
    <property type="match status" value="1"/>
</dbReference>
<dbReference type="GO" id="GO:0006979">
    <property type="term" value="P:response to oxidative stress"/>
    <property type="evidence" value="ECO:0007669"/>
    <property type="project" value="InterPro"/>
</dbReference>
<proteinExistence type="inferred from homology"/>
<dbReference type="OMA" id="PTWNFCK"/>
<keyword evidence="2 5" id="KW-0575">Peroxidase</keyword>
<dbReference type="PROSITE" id="PS00763">
    <property type="entry name" value="GLUTATHIONE_PEROXID_2"/>
    <property type="match status" value="1"/>
</dbReference>
<dbReference type="GO" id="GO:0004601">
    <property type="term" value="F:peroxidase activity"/>
    <property type="evidence" value="ECO:0000318"/>
    <property type="project" value="GO_Central"/>
</dbReference>
<dbReference type="EMBL" id="CP000070">
    <property type="protein sequence ID" value="AAZ12179.1"/>
    <property type="molecule type" value="Genomic_DNA"/>
</dbReference>
<evidence type="ECO:0000256" key="2">
    <source>
        <dbReference type="ARBA" id="ARBA00022559"/>
    </source>
</evidence>
<dbReference type="InterPro" id="IPR013766">
    <property type="entry name" value="Thioredoxin_domain"/>
</dbReference>
<dbReference type="EMBL" id="AC159426">
    <property type="protein sequence ID" value="AAX69963.1"/>
    <property type="molecule type" value="Genomic_DNA"/>
</dbReference>